<name>A0A078STH3_BACUN</name>
<dbReference type="EMBL" id="JNHN01000025">
    <property type="protein sequence ID" value="KDS63836.1"/>
    <property type="molecule type" value="Genomic_DNA"/>
</dbReference>
<dbReference type="AlphaFoldDB" id="A0A078STH3"/>
<accession>A0A078STH3</accession>
<reference evidence="1 2" key="1">
    <citation type="submission" date="2014-04" db="EMBL/GenBank/DDBJ databases">
        <authorList>
            <person name="Sears C."/>
            <person name="Carroll K."/>
            <person name="Sack B.R."/>
            <person name="Qadri F."/>
            <person name="Myers L.L."/>
            <person name="Chung G.-T."/>
            <person name="Escheverria P."/>
            <person name="Fraser C.M."/>
            <person name="Sadzewicz L."/>
            <person name="Shefchek K.A."/>
            <person name="Tallon L."/>
            <person name="Das S.P."/>
            <person name="Daugherty S."/>
            <person name="Mongodin E.F."/>
        </authorList>
    </citation>
    <scope>NUCLEOTIDE SEQUENCE [LARGE SCALE GENOMIC DNA]</scope>
    <source>
        <strain evidence="1 2">3978 T3 ii</strain>
    </source>
</reference>
<organism evidence="1 2">
    <name type="scientific">Bacteroides uniformis str. 3978 T3 ii</name>
    <dbReference type="NCBI Taxonomy" id="1339349"/>
    <lineage>
        <taxon>Bacteria</taxon>
        <taxon>Pseudomonadati</taxon>
        <taxon>Bacteroidota</taxon>
        <taxon>Bacteroidia</taxon>
        <taxon>Bacteroidales</taxon>
        <taxon>Bacteroidaceae</taxon>
        <taxon>Bacteroides</taxon>
    </lineage>
</organism>
<dbReference type="PATRIC" id="fig|1339349.3.peg.258"/>
<dbReference type="Proteomes" id="UP000028013">
    <property type="component" value="Unassembled WGS sequence"/>
</dbReference>
<evidence type="ECO:0000313" key="1">
    <source>
        <dbReference type="EMBL" id="KDS63836.1"/>
    </source>
</evidence>
<protein>
    <submittedName>
        <fullName evidence="1">Uncharacterized protein</fullName>
    </submittedName>
</protein>
<gene>
    <name evidence="1" type="ORF">M094_3371</name>
</gene>
<comment type="caution">
    <text evidence="1">The sequence shown here is derived from an EMBL/GenBank/DDBJ whole genome shotgun (WGS) entry which is preliminary data.</text>
</comment>
<evidence type="ECO:0000313" key="2">
    <source>
        <dbReference type="Proteomes" id="UP000028013"/>
    </source>
</evidence>
<proteinExistence type="predicted"/>
<sequence>MKQPKQIPFPSKSICFGIKVLYFGEDLKNTILFYSFDYCYGSCFI</sequence>